<name>A0A625ERK6_SALER</name>
<feature type="compositionally biased region" description="Basic and acidic residues" evidence="1">
    <location>
        <begin position="86"/>
        <end position="99"/>
    </location>
</feature>
<organism evidence="3">
    <name type="scientific">Salmonella enterica</name>
    <name type="common">Salmonella choleraesuis</name>
    <dbReference type="NCBI Taxonomy" id="28901"/>
    <lineage>
        <taxon>Bacteria</taxon>
        <taxon>Pseudomonadati</taxon>
        <taxon>Pseudomonadota</taxon>
        <taxon>Gammaproteobacteria</taxon>
        <taxon>Enterobacterales</taxon>
        <taxon>Enterobacteriaceae</taxon>
        <taxon>Salmonella</taxon>
    </lineage>
</organism>
<gene>
    <name evidence="3" type="ORF">F8625_20145</name>
</gene>
<dbReference type="AlphaFoldDB" id="A0A625ERK6"/>
<evidence type="ECO:0000313" key="3">
    <source>
        <dbReference type="EMBL" id="ECZ8222563.1"/>
    </source>
</evidence>
<dbReference type="Pfam" id="PF18847">
    <property type="entry name" value="LPD29"/>
    <property type="match status" value="1"/>
</dbReference>
<evidence type="ECO:0000259" key="2">
    <source>
        <dbReference type="Pfam" id="PF18847"/>
    </source>
</evidence>
<protein>
    <recommendedName>
        <fullName evidence="2">Large polyvalent protein associated domain-containing protein</fullName>
    </recommendedName>
</protein>
<feature type="region of interest" description="Disordered" evidence="1">
    <location>
        <begin position="86"/>
        <end position="115"/>
    </location>
</feature>
<dbReference type="InterPro" id="IPR041311">
    <property type="entry name" value="LPD29"/>
</dbReference>
<feature type="domain" description="Large polyvalent protein associated" evidence="2">
    <location>
        <begin position="119"/>
        <end position="205"/>
    </location>
</feature>
<evidence type="ECO:0000256" key="1">
    <source>
        <dbReference type="SAM" id="MobiDB-lite"/>
    </source>
</evidence>
<reference evidence="3" key="1">
    <citation type="submission" date="2019-10" db="EMBL/GenBank/DDBJ databases">
        <authorList>
            <consortium name="PulseNet: The National Subtyping Network for Foodborne Disease Surveillance"/>
            <person name="Tarr C.L."/>
            <person name="Trees E."/>
            <person name="Katz L.S."/>
            <person name="Carleton-Romer H.A."/>
            <person name="Stroika S."/>
            <person name="Kucerova Z."/>
            <person name="Roache K.F."/>
            <person name="Sabol A.L."/>
            <person name="Besser J."/>
            <person name="Gerner-Smidt P."/>
        </authorList>
    </citation>
    <scope>NUCLEOTIDE SEQUENCE</scope>
    <source>
        <strain evidence="3">PNUSAS096183</strain>
    </source>
</reference>
<proteinExistence type="predicted"/>
<comment type="caution">
    <text evidence="3">The sequence shown here is derived from an EMBL/GenBank/DDBJ whole genome shotgun (WGS) entry which is preliminary data.</text>
</comment>
<accession>A0A625ERK6</accession>
<dbReference type="EMBL" id="AALHXZ010000036">
    <property type="protein sequence ID" value="ECZ8222563.1"/>
    <property type="molecule type" value="Genomic_DNA"/>
</dbReference>
<sequence length="265" mass="29985">MNTQLLKVGQCLKHLNDDVAVSEVTLSDGEISYTLLNLELPTAFTVEQARISARFGWTLTDKTLSLDEIRSRREVVRVCKQRRDEEAARKAEEEQRSREQVSTNPEYQDLLTKKDEPSTTKLAAKNIRLLLKKHFKGIKFSVRMRDYSCINVGWTDGPTTDEVDAVISRFQEGRFDGMTDMYEYGNDPFNKVYGGVQYLFTSRECSDALIEEAIASVKTRYKSVVGDDCTVAAFRSGKLWNVGNEYFSHGLQSAIHQAAAAISKK</sequence>